<protein>
    <submittedName>
        <fullName evidence="1">Uncharacterized protein</fullName>
    </submittedName>
</protein>
<accession>A0ACB0EXM0</accession>
<proteinExistence type="predicted"/>
<organism evidence="1 2">
    <name type="scientific">Rangifer tarandus platyrhynchus</name>
    <name type="common">Svalbard reindeer</name>
    <dbReference type="NCBI Taxonomy" id="3082113"/>
    <lineage>
        <taxon>Eukaryota</taxon>
        <taxon>Metazoa</taxon>
        <taxon>Chordata</taxon>
        <taxon>Craniata</taxon>
        <taxon>Vertebrata</taxon>
        <taxon>Euteleostomi</taxon>
        <taxon>Mammalia</taxon>
        <taxon>Eutheria</taxon>
        <taxon>Laurasiatheria</taxon>
        <taxon>Artiodactyla</taxon>
        <taxon>Ruminantia</taxon>
        <taxon>Pecora</taxon>
        <taxon>Cervidae</taxon>
        <taxon>Odocoileinae</taxon>
        <taxon>Rangifer</taxon>
    </lineage>
</organism>
<evidence type="ECO:0000313" key="1">
    <source>
        <dbReference type="EMBL" id="CAI9705415.1"/>
    </source>
</evidence>
<reference evidence="1" key="1">
    <citation type="submission" date="2023-05" db="EMBL/GenBank/DDBJ databases">
        <authorList>
            <consortium name="ELIXIR-Norway"/>
        </authorList>
    </citation>
    <scope>NUCLEOTIDE SEQUENCE</scope>
</reference>
<evidence type="ECO:0000313" key="2">
    <source>
        <dbReference type="Proteomes" id="UP001162501"/>
    </source>
</evidence>
<dbReference type="EMBL" id="OX596112">
    <property type="protein sequence ID" value="CAI9705415.1"/>
    <property type="molecule type" value="Genomic_DNA"/>
</dbReference>
<gene>
    <name evidence="1" type="ORF">MRATA1EN3_LOCUS16628</name>
</gene>
<dbReference type="Proteomes" id="UP001162501">
    <property type="component" value="Chromosome 28"/>
</dbReference>
<sequence>MYYFLSNLSFIDMWYCTVTTPKMLMILLSPEGSPISFSSCVAQFYSFDFLGSTKCFLYTVMSYDCYLAIS</sequence>
<name>A0ACB0EXM0_RANTA</name>